<sequence length="151" mass="16568">MSPNAIKMAPVQLQDVMGPKDVAPKATRKKSRRNQGTPPPRAPGHKEHSNSLVPAIRVSKRSVSFSLPVSRKESLSDSELTKVLEDSYAGAKFSEAPSPNFLPMPPSTWLVRENGLEPLVEKEHRSSAKPPINVPCERITDELKILLKVAS</sequence>
<evidence type="ECO:0000313" key="2">
    <source>
        <dbReference type="EMBL" id="KAJ8025669.1"/>
    </source>
</evidence>
<dbReference type="EMBL" id="JAIZAY010000017">
    <property type="protein sequence ID" value="KAJ8025669.1"/>
    <property type="molecule type" value="Genomic_DNA"/>
</dbReference>
<dbReference type="AlphaFoldDB" id="A0A9Q1BHN3"/>
<protein>
    <submittedName>
        <fullName evidence="2">Proline-rich nuclear receptor coactivator 2</fullName>
    </submittedName>
</protein>
<proteinExistence type="predicted"/>
<dbReference type="OrthoDB" id="8732832at2759"/>
<name>A0A9Q1BHN3_HOLLE</name>
<organism evidence="2 3">
    <name type="scientific">Holothuria leucospilota</name>
    <name type="common">Black long sea cucumber</name>
    <name type="synonym">Mertensiothuria leucospilota</name>
    <dbReference type="NCBI Taxonomy" id="206669"/>
    <lineage>
        <taxon>Eukaryota</taxon>
        <taxon>Metazoa</taxon>
        <taxon>Echinodermata</taxon>
        <taxon>Eleutherozoa</taxon>
        <taxon>Echinozoa</taxon>
        <taxon>Holothuroidea</taxon>
        <taxon>Aspidochirotacea</taxon>
        <taxon>Aspidochirotida</taxon>
        <taxon>Holothuriidae</taxon>
        <taxon>Holothuria</taxon>
    </lineage>
</organism>
<dbReference type="PANTHER" id="PTHR15405">
    <property type="entry name" value="PROLINE-RICH NUCLEAR RECEPTOR COACTIVATOR"/>
    <property type="match status" value="1"/>
</dbReference>
<dbReference type="Proteomes" id="UP001152320">
    <property type="component" value="Chromosome 17"/>
</dbReference>
<evidence type="ECO:0000313" key="3">
    <source>
        <dbReference type="Proteomes" id="UP001152320"/>
    </source>
</evidence>
<keyword evidence="3" id="KW-1185">Reference proteome</keyword>
<gene>
    <name evidence="2" type="ORF">HOLleu_33290</name>
</gene>
<evidence type="ECO:0000256" key="1">
    <source>
        <dbReference type="SAM" id="MobiDB-lite"/>
    </source>
</evidence>
<feature type="region of interest" description="Disordered" evidence="1">
    <location>
        <begin position="1"/>
        <end position="55"/>
    </location>
</feature>
<keyword evidence="2" id="KW-0675">Receptor</keyword>
<comment type="caution">
    <text evidence="2">The sequence shown here is derived from an EMBL/GenBank/DDBJ whole genome shotgun (WGS) entry which is preliminary data.</text>
</comment>
<reference evidence="2" key="1">
    <citation type="submission" date="2021-10" db="EMBL/GenBank/DDBJ databases">
        <title>Tropical sea cucumber genome reveals ecological adaptation and Cuvierian tubules defense mechanism.</title>
        <authorList>
            <person name="Chen T."/>
        </authorList>
    </citation>
    <scope>NUCLEOTIDE SEQUENCE</scope>
    <source>
        <strain evidence="2">Nanhai2018</strain>
        <tissue evidence="2">Muscle</tissue>
    </source>
</reference>
<dbReference type="InterPro" id="IPR026780">
    <property type="entry name" value="PNRC1/2"/>
</dbReference>
<accession>A0A9Q1BHN3</accession>